<keyword evidence="3" id="KW-1185">Reference proteome</keyword>
<dbReference type="Proteomes" id="UP001372834">
    <property type="component" value="Unassembled WGS sequence"/>
</dbReference>
<evidence type="ECO:0000313" key="3">
    <source>
        <dbReference type="Proteomes" id="UP001359485"/>
    </source>
</evidence>
<dbReference type="AlphaFoldDB" id="A0AAN8S6H9"/>
<evidence type="ECO:0000313" key="4">
    <source>
        <dbReference type="Proteomes" id="UP001372834"/>
    </source>
</evidence>
<comment type="caution">
    <text evidence="2">The sequence shown here is derived from an EMBL/GenBank/DDBJ whole genome shotgun (WGS) entry which is preliminary data.</text>
</comment>
<gene>
    <name evidence="2" type="ORF">RUM43_012772</name>
    <name evidence="1" type="ORF">RUM44_002228</name>
</gene>
<dbReference type="EMBL" id="JAWJWE010000006">
    <property type="protein sequence ID" value="KAK6633029.1"/>
    <property type="molecule type" value="Genomic_DNA"/>
</dbReference>
<reference evidence="2 4" key="1">
    <citation type="submission" date="2023-10" db="EMBL/GenBank/DDBJ databases">
        <title>Genomes of two closely related lineages of the louse Polyplax serrata with different host specificities.</title>
        <authorList>
            <person name="Martinu J."/>
            <person name="Tarabai H."/>
            <person name="Stefka J."/>
            <person name="Hypsa V."/>
        </authorList>
    </citation>
    <scope>NUCLEOTIDE SEQUENCE [LARGE SCALE GENOMIC DNA]</scope>
    <source>
        <strain evidence="1">98ZLc_SE</strain>
        <strain evidence="2">HR10_N</strain>
    </source>
</reference>
<evidence type="ECO:0000313" key="1">
    <source>
        <dbReference type="EMBL" id="KAK6622417.1"/>
    </source>
</evidence>
<proteinExistence type="predicted"/>
<dbReference type="Proteomes" id="UP001359485">
    <property type="component" value="Unassembled WGS sequence"/>
</dbReference>
<evidence type="ECO:0000313" key="2">
    <source>
        <dbReference type="EMBL" id="KAK6633029.1"/>
    </source>
</evidence>
<dbReference type="EMBL" id="JAWJWF010000047">
    <property type="protein sequence ID" value="KAK6622417.1"/>
    <property type="molecule type" value="Genomic_DNA"/>
</dbReference>
<sequence length="162" mass="19078">MLPNFRDKEVLKSWRDHARITRNQMKLLDNYQQYPSRDFANKTPFDVDPEFLNMLNRVDLYRSLRDYDNRSKKVKQPKIRITALDLERQMNEIMQKLQNLDTGEPDTSTTPDQGVKEAHLCHKMSKIWDIQKTLKQLQKLNSSMPGITPLGVPKKMTVTNTM</sequence>
<protein>
    <submittedName>
        <fullName evidence="2">Uncharacterized protein</fullName>
    </submittedName>
</protein>
<name>A0AAN8S6H9_POLSC</name>
<organism evidence="2 4">
    <name type="scientific">Polyplax serrata</name>
    <name type="common">Common mouse louse</name>
    <dbReference type="NCBI Taxonomy" id="468196"/>
    <lineage>
        <taxon>Eukaryota</taxon>
        <taxon>Metazoa</taxon>
        <taxon>Ecdysozoa</taxon>
        <taxon>Arthropoda</taxon>
        <taxon>Hexapoda</taxon>
        <taxon>Insecta</taxon>
        <taxon>Pterygota</taxon>
        <taxon>Neoptera</taxon>
        <taxon>Paraneoptera</taxon>
        <taxon>Psocodea</taxon>
        <taxon>Troctomorpha</taxon>
        <taxon>Phthiraptera</taxon>
        <taxon>Anoplura</taxon>
        <taxon>Polyplacidae</taxon>
        <taxon>Polyplax</taxon>
    </lineage>
</organism>
<accession>A0AAN8S6H9</accession>